<dbReference type="InterPro" id="IPR023051">
    <property type="entry name" value="Kup"/>
</dbReference>
<keyword evidence="10 13" id="KW-1133">Transmembrane helix</keyword>
<dbReference type="PANTHER" id="PTHR30540">
    <property type="entry name" value="OSMOTIC STRESS POTASSIUM TRANSPORTER"/>
    <property type="match status" value="1"/>
</dbReference>
<keyword evidence="8 13" id="KW-0769">Symport</keyword>
<evidence type="ECO:0000313" key="17">
    <source>
        <dbReference type="Proteomes" id="UP000289200"/>
    </source>
</evidence>
<comment type="subcellular location">
    <subcellularLocation>
        <location evidence="13">Cell membrane</location>
        <topology evidence="13">Multi-pass membrane protein</topology>
    </subcellularLocation>
    <subcellularLocation>
        <location evidence="1">Membrane</location>
        <topology evidence="1">Multi-pass membrane protein</topology>
    </subcellularLocation>
</comment>
<dbReference type="EMBL" id="UWOC01000170">
    <property type="protein sequence ID" value="VCU10038.1"/>
    <property type="molecule type" value="Genomic_DNA"/>
</dbReference>
<accession>A0A3S4BXM5</accession>
<keyword evidence="11 13" id="KW-0406">Ion transport</keyword>
<keyword evidence="9 13" id="KW-0630">Potassium</keyword>
<feature type="transmembrane region" description="Helical" evidence="13">
    <location>
        <begin position="248"/>
        <end position="270"/>
    </location>
</feature>
<evidence type="ECO:0000256" key="11">
    <source>
        <dbReference type="ARBA" id="ARBA00023065"/>
    </source>
</evidence>
<evidence type="ECO:0000256" key="8">
    <source>
        <dbReference type="ARBA" id="ARBA00022847"/>
    </source>
</evidence>
<evidence type="ECO:0000259" key="14">
    <source>
        <dbReference type="Pfam" id="PF02705"/>
    </source>
</evidence>
<reference evidence="17" key="1">
    <citation type="submission" date="2018-10" db="EMBL/GenBank/DDBJ databases">
        <authorList>
            <person name="Peiro R."/>
            <person name="Begona"/>
            <person name="Cbmso G."/>
            <person name="Lopez M."/>
            <person name="Gonzalez S."/>
            <person name="Sacristan E."/>
            <person name="Castillo E."/>
        </authorList>
    </citation>
    <scope>NUCLEOTIDE SEQUENCE [LARGE SCALE GENOMIC DNA]</scope>
</reference>
<dbReference type="InterPro" id="IPR053951">
    <property type="entry name" value="K_trans_N"/>
</dbReference>
<dbReference type="InterPro" id="IPR053952">
    <property type="entry name" value="K_trans_C"/>
</dbReference>
<evidence type="ECO:0000256" key="12">
    <source>
        <dbReference type="ARBA" id="ARBA00023136"/>
    </source>
</evidence>
<dbReference type="HAMAP" id="MF_01522">
    <property type="entry name" value="Kup"/>
    <property type="match status" value="1"/>
</dbReference>
<feature type="transmembrane region" description="Helical" evidence="13">
    <location>
        <begin position="12"/>
        <end position="32"/>
    </location>
</feature>
<evidence type="ECO:0000256" key="9">
    <source>
        <dbReference type="ARBA" id="ARBA00022958"/>
    </source>
</evidence>
<evidence type="ECO:0000256" key="4">
    <source>
        <dbReference type="ARBA" id="ARBA00022475"/>
    </source>
</evidence>
<protein>
    <recommendedName>
        <fullName evidence="13">Probable potassium transport system protein Kup</fullName>
    </recommendedName>
</protein>
<feature type="domain" description="K+ potassium transporter integral membrane" evidence="14">
    <location>
        <begin position="15"/>
        <end position="466"/>
    </location>
</feature>
<name>A0A3S4BXM5_9BRAD</name>
<feature type="transmembrane region" description="Helical" evidence="13">
    <location>
        <begin position="426"/>
        <end position="443"/>
    </location>
</feature>
<feature type="transmembrane region" description="Helical" evidence="13">
    <location>
        <begin position="142"/>
        <end position="160"/>
    </location>
</feature>
<feature type="domain" description="K+ potassium transporter C-terminal" evidence="15">
    <location>
        <begin position="477"/>
        <end position="624"/>
    </location>
</feature>
<keyword evidence="12 13" id="KW-0472">Membrane</keyword>
<feature type="transmembrane region" description="Helical" evidence="13">
    <location>
        <begin position="340"/>
        <end position="361"/>
    </location>
</feature>
<keyword evidence="4 13" id="KW-1003">Cell membrane</keyword>
<feature type="transmembrane region" description="Helical" evidence="13">
    <location>
        <begin position="52"/>
        <end position="72"/>
    </location>
</feature>
<comment type="function">
    <text evidence="13">Transport of potassium into the cell. Likely operates as a K(+):H(+) symporter.</text>
</comment>
<evidence type="ECO:0000313" key="16">
    <source>
        <dbReference type="EMBL" id="VCU10038.1"/>
    </source>
</evidence>
<dbReference type="InterPro" id="IPR003855">
    <property type="entry name" value="K+_transporter"/>
</dbReference>
<dbReference type="GO" id="GO:0015293">
    <property type="term" value="F:symporter activity"/>
    <property type="evidence" value="ECO:0007669"/>
    <property type="project" value="UniProtKB-UniRule"/>
</dbReference>
<feature type="transmembrane region" description="Helical" evidence="13">
    <location>
        <begin position="172"/>
        <end position="193"/>
    </location>
</feature>
<dbReference type="Proteomes" id="UP000289200">
    <property type="component" value="Unassembled WGS sequence"/>
</dbReference>
<proteinExistence type="inferred from homology"/>
<comment type="caution">
    <text evidence="16">The sequence shown here is derived from an EMBL/GenBank/DDBJ whole genome shotgun (WGS) entry which is preliminary data.</text>
</comment>
<dbReference type="Pfam" id="PF22776">
    <property type="entry name" value="K_trans_C"/>
    <property type="match status" value="1"/>
</dbReference>
<dbReference type="PANTHER" id="PTHR30540:SF79">
    <property type="entry name" value="LOW AFFINITY POTASSIUM TRANSPORT SYSTEM PROTEIN KUP"/>
    <property type="match status" value="1"/>
</dbReference>
<keyword evidence="6 13" id="KW-0633">Potassium transport</keyword>
<comment type="similarity">
    <text evidence="2 13">Belongs to the HAK/KUP transporter (TC 2.A.72) family.</text>
</comment>
<dbReference type="Pfam" id="PF02705">
    <property type="entry name" value="K_trans"/>
    <property type="match status" value="1"/>
</dbReference>
<feature type="transmembrane region" description="Helical" evidence="13">
    <location>
        <begin position="397"/>
        <end position="420"/>
    </location>
</feature>
<feature type="transmembrane region" description="Helical" evidence="13">
    <location>
        <begin position="101"/>
        <end position="122"/>
    </location>
</feature>
<dbReference type="GO" id="GO:0005886">
    <property type="term" value="C:plasma membrane"/>
    <property type="evidence" value="ECO:0007669"/>
    <property type="project" value="UniProtKB-SubCell"/>
</dbReference>
<evidence type="ECO:0000256" key="5">
    <source>
        <dbReference type="ARBA" id="ARBA00022519"/>
    </source>
</evidence>
<keyword evidence="3 13" id="KW-0813">Transport</keyword>
<evidence type="ECO:0000256" key="10">
    <source>
        <dbReference type="ARBA" id="ARBA00022989"/>
    </source>
</evidence>
<dbReference type="OrthoDB" id="9805577at2"/>
<dbReference type="GO" id="GO:0015079">
    <property type="term" value="F:potassium ion transmembrane transporter activity"/>
    <property type="evidence" value="ECO:0007669"/>
    <property type="project" value="UniProtKB-UniRule"/>
</dbReference>
<sequence length="624" mass="67790">MPSGRSASKNVNGLILGAIGVVFGDIGTSPLYAMKETFAGRAPLTVEPATVLGVVSLMFWTIMVLVTIKYVAVIMRADNRGEGGSLALLALVIDLTRRSRLTPVVTALGIFAAALFYGDSMITPAISVLSAVEGLEVVAPELQSYVIPVTIAVLCGLFWFQSRGTETIGSLFGPVMCVWFAVLAFLGVINILHDPGVLAALNPAYGAALIAQHPWQSFLALGAVFLAVTGGEALYADMGHFGRVPIRLAWFGLVLPALVLNYFGQAALLLHDPTTLENPFYRLAPEWAVVPLVGLATAATVIASQAVISGAFSVAHQAVQLGYLPRMAIRHTSSSEAGQIYVPFTNWTLFFAVIGLVLAFQTSSHLAAAYGIAVAGTMIISTIMISFVAVQVWKWSLWLVVPLLGTLLLVDTLFLASNALKISQGGWFALAIAATSFITLTTWKRGRGLLLQAMAEKTMPIDEFLRIKEPSVPRVRNTAVYLTSRPEGVPSALLHNLKHNQILHERNVLATVVATEIPYVDDSDRTTVSDLGKGFYRILIRYGFMERPDIPAALRVVRHDGLMFDMDRTTFFVSRETVLPRLPPGMAVWRELFFAWMMRNAVSATDFFRIPPERVVELGTQVEI</sequence>
<evidence type="ECO:0000256" key="2">
    <source>
        <dbReference type="ARBA" id="ARBA00007019"/>
    </source>
</evidence>
<feature type="transmembrane region" description="Helical" evidence="13">
    <location>
        <begin position="367"/>
        <end position="390"/>
    </location>
</feature>
<gene>
    <name evidence="16" type="primary">kup_2</name>
    <name evidence="13" type="synonym">kup</name>
    <name evidence="16" type="ORF">RHODGE_RHODGE_03695</name>
</gene>
<evidence type="ECO:0000256" key="7">
    <source>
        <dbReference type="ARBA" id="ARBA00022692"/>
    </source>
</evidence>
<evidence type="ECO:0000259" key="15">
    <source>
        <dbReference type="Pfam" id="PF22776"/>
    </source>
</evidence>
<dbReference type="RefSeq" id="WP_129610592.1">
    <property type="nucleotide sequence ID" value="NZ_UWOC01000170.1"/>
</dbReference>
<evidence type="ECO:0000256" key="3">
    <source>
        <dbReference type="ARBA" id="ARBA00022448"/>
    </source>
</evidence>
<evidence type="ECO:0000256" key="1">
    <source>
        <dbReference type="ARBA" id="ARBA00004141"/>
    </source>
</evidence>
<comment type="catalytic activity">
    <reaction evidence="13">
        <text>K(+)(in) + H(+)(in) = K(+)(out) + H(+)(out)</text>
        <dbReference type="Rhea" id="RHEA:28490"/>
        <dbReference type="ChEBI" id="CHEBI:15378"/>
        <dbReference type="ChEBI" id="CHEBI:29103"/>
    </reaction>
</comment>
<evidence type="ECO:0000256" key="13">
    <source>
        <dbReference type="HAMAP-Rule" id="MF_01522"/>
    </source>
</evidence>
<evidence type="ECO:0000256" key="6">
    <source>
        <dbReference type="ARBA" id="ARBA00022538"/>
    </source>
</evidence>
<organism evidence="16 17">
    <name type="scientific">Rhodoplanes serenus</name>
    <dbReference type="NCBI Taxonomy" id="200615"/>
    <lineage>
        <taxon>Bacteria</taxon>
        <taxon>Pseudomonadati</taxon>
        <taxon>Pseudomonadota</taxon>
        <taxon>Alphaproteobacteria</taxon>
        <taxon>Hyphomicrobiales</taxon>
        <taxon>Nitrobacteraceae</taxon>
        <taxon>Rhodoplanes</taxon>
    </lineage>
</organism>
<keyword evidence="7 13" id="KW-0812">Transmembrane</keyword>
<feature type="transmembrane region" description="Helical" evidence="13">
    <location>
        <begin position="213"/>
        <end position="236"/>
    </location>
</feature>
<dbReference type="AlphaFoldDB" id="A0A3S4BXM5"/>
<keyword evidence="17" id="KW-1185">Reference proteome</keyword>
<feature type="transmembrane region" description="Helical" evidence="13">
    <location>
        <begin position="290"/>
        <end position="319"/>
    </location>
</feature>
<keyword evidence="5" id="KW-0997">Cell inner membrane</keyword>